<gene>
    <name evidence="1" type="ORF">ACFP7A_08225</name>
</gene>
<dbReference type="EMBL" id="JBHSTQ010000007">
    <property type="protein sequence ID" value="MFC6386585.1"/>
    <property type="molecule type" value="Genomic_DNA"/>
</dbReference>
<organism evidence="1 2">
    <name type="scientific">Sporolactobacillus kofuensis</name>
    <dbReference type="NCBI Taxonomy" id="269672"/>
    <lineage>
        <taxon>Bacteria</taxon>
        <taxon>Bacillati</taxon>
        <taxon>Bacillota</taxon>
        <taxon>Bacilli</taxon>
        <taxon>Bacillales</taxon>
        <taxon>Sporolactobacillaceae</taxon>
        <taxon>Sporolactobacillus</taxon>
    </lineage>
</organism>
<keyword evidence="2" id="KW-1185">Reference proteome</keyword>
<proteinExistence type="predicted"/>
<reference evidence="2" key="1">
    <citation type="journal article" date="2019" name="Int. J. Syst. Evol. Microbiol.">
        <title>The Global Catalogue of Microorganisms (GCM) 10K type strain sequencing project: providing services to taxonomists for standard genome sequencing and annotation.</title>
        <authorList>
            <consortium name="The Broad Institute Genomics Platform"/>
            <consortium name="The Broad Institute Genome Sequencing Center for Infectious Disease"/>
            <person name="Wu L."/>
            <person name="Ma J."/>
        </authorList>
    </citation>
    <scope>NUCLEOTIDE SEQUENCE [LARGE SCALE GENOMIC DNA]</scope>
    <source>
        <strain evidence="2">CCUG 42001</strain>
    </source>
</reference>
<evidence type="ECO:0000313" key="1">
    <source>
        <dbReference type="EMBL" id="MFC6386585.1"/>
    </source>
</evidence>
<evidence type="ECO:0000313" key="2">
    <source>
        <dbReference type="Proteomes" id="UP001596267"/>
    </source>
</evidence>
<protein>
    <submittedName>
        <fullName evidence="1">Uncharacterized protein</fullName>
    </submittedName>
</protein>
<name>A0ABW1WHL8_9BACL</name>
<comment type="caution">
    <text evidence="1">The sequence shown here is derived from an EMBL/GenBank/DDBJ whole genome shotgun (WGS) entry which is preliminary data.</text>
</comment>
<accession>A0ABW1WHL8</accession>
<dbReference type="Proteomes" id="UP001596267">
    <property type="component" value="Unassembled WGS sequence"/>
</dbReference>
<sequence length="245" mass="27847">MQKIHTEIGDCLFEVQADSATLMTMFTRNFICVSNVQDQSANMIIYIHGGYDTPIVKKGSKHTHEQCSLMIQQNDYVIIVEKHFSSAHLYVYHLQALITAFYNLYSLLIVHNEWGIMVNCRYMIKQGEAHLELTRLANNAHEISTCAEDKVGTVLIKISPNGATLFECTAQNIESAEFYPIGSIRFSNQFSPKKIRKTQVMLQLLDSVPYLPNENESMLHMISMLKQFVAVTPILGCSTDRKFIS</sequence>
<dbReference type="RefSeq" id="WP_253077023.1">
    <property type="nucleotide sequence ID" value="NZ_JAMXWN010000014.1"/>
</dbReference>